<sequence length="475" mass="52121">MHLVAVAAASICARRRRLIASFPPTHTRPTSLTGPRRGHSHAYGLFPLSLSYTNAPAAFADEVDSSSQSHIRSRSQSQSQSQSASSARSISPKKVTSLWDVGNGITCTSLANTTASRREQLGPVGMALLGALEDVADGPVFAARLEAELAEAGIERIRPYQLDDADNRPMAELMGELQTIQSINALSHRCAENRDHESEWNNRVHTKVLELALRNDEARVGFRSVIAAKISSDSRPTHSPGLTTGKIVDYAMFLEPSRPTRNVVASLIATSSESINHVSYEPLRTRPIAVSIKTNTESRTVEEAKVQLGVWLAGQEARIEALMQRLAILEASEHEAEGEVGSRSCRRGRWESRASQSHTPIHIQQPTPTPTIDAISPGTALPLSDTVFPLLSVQSESWSLFFGRVSSNTSTSMSDLYVRKPASRIHIFHSIPLGNTANTVQTYRLVKSLKVLRAWIDEDLRLWWDKILGIDKDGD</sequence>
<evidence type="ECO:0000313" key="1">
    <source>
        <dbReference type="EMBL" id="KAF2628859.1"/>
    </source>
</evidence>
<organism evidence="1 2">
    <name type="scientific">Macroventuria anomochaeta</name>
    <dbReference type="NCBI Taxonomy" id="301207"/>
    <lineage>
        <taxon>Eukaryota</taxon>
        <taxon>Fungi</taxon>
        <taxon>Dikarya</taxon>
        <taxon>Ascomycota</taxon>
        <taxon>Pezizomycotina</taxon>
        <taxon>Dothideomycetes</taxon>
        <taxon>Pleosporomycetidae</taxon>
        <taxon>Pleosporales</taxon>
        <taxon>Pleosporineae</taxon>
        <taxon>Didymellaceae</taxon>
        <taxon>Macroventuria</taxon>
    </lineage>
</organism>
<dbReference type="Proteomes" id="UP000799754">
    <property type="component" value="Unassembled WGS sequence"/>
</dbReference>
<name>A0ACB6S639_9PLEO</name>
<protein>
    <submittedName>
        <fullName evidence="1">Uncharacterized protein</fullName>
    </submittedName>
</protein>
<keyword evidence="2" id="KW-1185">Reference proteome</keyword>
<accession>A0ACB6S639</accession>
<proteinExistence type="predicted"/>
<comment type="caution">
    <text evidence="1">The sequence shown here is derived from an EMBL/GenBank/DDBJ whole genome shotgun (WGS) entry which is preliminary data.</text>
</comment>
<evidence type="ECO:0000313" key="2">
    <source>
        <dbReference type="Proteomes" id="UP000799754"/>
    </source>
</evidence>
<dbReference type="EMBL" id="MU006712">
    <property type="protein sequence ID" value="KAF2628859.1"/>
    <property type="molecule type" value="Genomic_DNA"/>
</dbReference>
<gene>
    <name evidence="1" type="ORF">BU25DRAFT_447815</name>
</gene>
<reference evidence="1" key="1">
    <citation type="journal article" date="2020" name="Stud. Mycol.">
        <title>101 Dothideomycetes genomes: a test case for predicting lifestyles and emergence of pathogens.</title>
        <authorList>
            <person name="Haridas S."/>
            <person name="Albert R."/>
            <person name="Binder M."/>
            <person name="Bloem J."/>
            <person name="Labutti K."/>
            <person name="Salamov A."/>
            <person name="Andreopoulos B."/>
            <person name="Baker S."/>
            <person name="Barry K."/>
            <person name="Bills G."/>
            <person name="Bluhm B."/>
            <person name="Cannon C."/>
            <person name="Castanera R."/>
            <person name="Culley D."/>
            <person name="Daum C."/>
            <person name="Ezra D."/>
            <person name="Gonzalez J."/>
            <person name="Henrissat B."/>
            <person name="Kuo A."/>
            <person name="Liang C."/>
            <person name="Lipzen A."/>
            <person name="Lutzoni F."/>
            <person name="Magnuson J."/>
            <person name="Mondo S."/>
            <person name="Nolan M."/>
            <person name="Ohm R."/>
            <person name="Pangilinan J."/>
            <person name="Park H.-J."/>
            <person name="Ramirez L."/>
            <person name="Alfaro M."/>
            <person name="Sun H."/>
            <person name="Tritt A."/>
            <person name="Yoshinaga Y."/>
            <person name="Zwiers L.-H."/>
            <person name="Turgeon B."/>
            <person name="Goodwin S."/>
            <person name="Spatafora J."/>
            <person name="Crous P."/>
            <person name="Grigoriev I."/>
        </authorList>
    </citation>
    <scope>NUCLEOTIDE SEQUENCE</scope>
    <source>
        <strain evidence="1">CBS 525.71</strain>
    </source>
</reference>